<comment type="caution">
    <text evidence="8">The sequence shown here is derived from an EMBL/GenBank/DDBJ whole genome shotgun (WGS) entry which is preliminary data.</text>
</comment>
<gene>
    <name evidence="8" type="ORF">CBW42_11335</name>
</gene>
<dbReference type="RefSeq" id="WP_087021519.1">
    <property type="nucleotide sequence ID" value="NZ_NHOC01000010.1"/>
</dbReference>
<dbReference type="OrthoDB" id="9761531at2"/>
<dbReference type="InterPro" id="IPR052159">
    <property type="entry name" value="Competence_DNA_uptake"/>
</dbReference>
<organism evidence="8 9">
    <name type="scientific">Butyricicoccus porcorum</name>
    <dbReference type="NCBI Taxonomy" id="1945634"/>
    <lineage>
        <taxon>Bacteria</taxon>
        <taxon>Bacillati</taxon>
        <taxon>Bacillota</taxon>
        <taxon>Clostridia</taxon>
        <taxon>Eubacteriales</taxon>
        <taxon>Butyricicoccaceae</taxon>
        <taxon>Butyricicoccus</taxon>
    </lineage>
</organism>
<feature type="transmembrane region" description="Helical" evidence="6">
    <location>
        <begin position="238"/>
        <end position="257"/>
    </location>
</feature>
<evidence type="ECO:0000256" key="4">
    <source>
        <dbReference type="ARBA" id="ARBA00022989"/>
    </source>
</evidence>
<evidence type="ECO:0000256" key="2">
    <source>
        <dbReference type="ARBA" id="ARBA00022475"/>
    </source>
</evidence>
<feature type="domain" description="ComEC/Rec2-related protein" evidence="7">
    <location>
        <begin position="214"/>
        <end position="482"/>
    </location>
</feature>
<dbReference type="Proteomes" id="UP000194903">
    <property type="component" value="Unassembled WGS sequence"/>
</dbReference>
<feature type="transmembrane region" description="Helical" evidence="6">
    <location>
        <begin position="269"/>
        <end position="297"/>
    </location>
</feature>
<dbReference type="Gene3D" id="3.60.15.10">
    <property type="entry name" value="Ribonuclease Z/Hydroxyacylglutathione hydrolase-like"/>
    <property type="match status" value="1"/>
</dbReference>
<dbReference type="PROSITE" id="PS51257">
    <property type="entry name" value="PROKAR_LIPOPROTEIN"/>
    <property type="match status" value="1"/>
</dbReference>
<feature type="transmembrane region" description="Helical" evidence="6">
    <location>
        <begin position="463"/>
        <end position="480"/>
    </location>
</feature>
<feature type="transmembrane region" description="Helical" evidence="6">
    <location>
        <begin position="46"/>
        <end position="64"/>
    </location>
</feature>
<evidence type="ECO:0000256" key="3">
    <source>
        <dbReference type="ARBA" id="ARBA00022692"/>
    </source>
</evidence>
<dbReference type="GO" id="GO:0005886">
    <property type="term" value="C:plasma membrane"/>
    <property type="evidence" value="ECO:0007669"/>
    <property type="project" value="UniProtKB-SubCell"/>
</dbReference>
<dbReference type="PANTHER" id="PTHR30619:SF1">
    <property type="entry name" value="RECOMBINATION PROTEIN 2"/>
    <property type="match status" value="1"/>
</dbReference>
<dbReference type="AlphaFoldDB" id="A0A252F1T7"/>
<keyword evidence="3 6" id="KW-0812">Transmembrane</keyword>
<feature type="transmembrane region" description="Helical" evidence="6">
    <location>
        <begin position="333"/>
        <end position="351"/>
    </location>
</feature>
<evidence type="ECO:0000256" key="6">
    <source>
        <dbReference type="SAM" id="Phobius"/>
    </source>
</evidence>
<keyword evidence="2" id="KW-1003">Cell membrane</keyword>
<feature type="transmembrane region" description="Helical" evidence="6">
    <location>
        <begin position="7"/>
        <end position="40"/>
    </location>
</feature>
<comment type="subcellular location">
    <subcellularLocation>
        <location evidence="1">Cell membrane</location>
        <topology evidence="1">Multi-pass membrane protein</topology>
    </subcellularLocation>
</comment>
<name>A0A252F1T7_9FIRM</name>
<proteinExistence type="predicted"/>
<dbReference type="PANTHER" id="PTHR30619">
    <property type="entry name" value="DNA INTERNALIZATION/COMPETENCE PROTEIN COMEC/REC2"/>
    <property type="match status" value="1"/>
</dbReference>
<dbReference type="NCBIfam" id="TIGR00360">
    <property type="entry name" value="ComEC_N-term"/>
    <property type="match status" value="1"/>
</dbReference>
<evidence type="ECO:0000259" key="7">
    <source>
        <dbReference type="Pfam" id="PF03772"/>
    </source>
</evidence>
<dbReference type="Pfam" id="PF03772">
    <property type="entry name" value="Competence"/>
    <property type="match status" value="1"/>
</dbReference>
<feature type="transmembrane region" description="Helical" evidence="6">
    <location>
        <begin position="309"/>
        <end position="327"/>
    </location>
</feature>
<dbReference type="EMBL" id="NHOC01000010">
    <property type="protein sequence ID" value="OUM19747.1"/>
    <property type="molecule type" value="Genomic_DNA"/>
</dbReference>
<dbReference type="SUPFAM" id="SSF56281">
    <property type="entry name" value="Metallo-hydrolase/oxidoreductase"/>
    <property type="match status" value="1"/>
</dbReference>
<accession>A0A252F1T7</accession>
<evidence type="ECO:0000256" key="1">
    <source>
        <dbReference type="ARBA" id="ARBA00004651"/>
    </source>
</evidence>
<dbReference type="InterPro" id="IPR036866">
    <property type="entry name" value="RibonucZ/Hydroxyglut_hydro"/>
</dbReference>
<keyword evidence="4 6" id="KW-1133">Transmembrane helix</keyword>
<feature type="transmembrane region" description="Helical" evidence="6">
    <location>
        <begin position="487"/>
        <end position="504"/>
    </location>
</feature>
<sequence length="740" mass="80999">MQRPLIWFSVAFAVGCGIALFGVSIPLAAAVLMLAASIIIGRLVSPTIPVCVLLAGLTCGLAYTDAYHRYITDPVSGLEGLSQHMTVTAADYAVQYEDSQRLEVRVDGSDVGLKTGFRTLAYLPLTEEEIKPGDTITGKFEFYISGLREGFDRESYYRSQGYFVLASVNKNAEITVTQPEYRPLSYYPKLFAQKLRDVFAQYGTERQISFWNALATGDRSDLTTADRDHLRKAGLSHVIALSGMHVGFLISLLLLVFGRKLGTALGIPALLAFYLMVGWSPSVVRACVMYGILLLSFWVRRQSDSMNSLFAALLLILVILPDSLTSVSLQLSFAATFGILCFASRIQYLLALPKRVRNPVKRLYRVLSGTVACTVSSTAITAPILLYHFSYLSVFSVLSNLLALWAVSLVFPLLFIGGVSGLFVPTAAAVLLTPAGWLTDYILWVSDWIAGLPYGLLYCENHVDFAFAIVLSALAALLLWKGSRRVLAAGIPLLVLLVVGISVWRGTAVQNDLHISVLPEGSGQAIVISCGEQAALIDCSGSGYHNAAEDVAAYLDWYGIDSLDLVILTSVDLGHARNVCELFREIPVERVLLPQKNRENKTPYPEVIQTMETLGISYEMLAPETETAVGNDSLGLSVLGTVERKLVVRIQSEDQDIVTVHALTQNMLLELTDQTPLPCDTLLVSGGFSENTEKMQELLRRIAPSQIVLESGWESGTDYGGIPIVNPYYTGQIDWKTERD</sequence>
<evidence type="ECO:0000256" key="5">
    <source>
        <dbReference type="ARBA" id="ARBA00023136"/>
    </source>
</evidence>
<feature type="transmembrane region" description="Helical" evidence="6">
    <location>
        <begin position="422"/>
        <end position="443"/>
    </location>
</feature>
<evidence type="ECO:0000313" key="9">
    <source>
        <dbReference type="Proteomes" id="UP000194903"/>
    </source>
</evidence>
<keyword evidence="9" id="KW-1185">Reference proteome</keyword>
<keyword evidence="5 6" id="KW-0472">Membrane</keyword>
<evidence type="ECO:0000313" key="8">
    <source>
        <dbReference type="EMBL" id="OUM19747.1"/>
    </source>
</evidence>
<protein>
    <recommendedName>
        <fullName evidence="7">ComEC/Rec2-related protein domain-containing protein</fullName>
    </recommendedName>
</protein>
<reference evidence="8 9" key="1">
    <citation type="submission" date="2017-05" db="EMBL/GenBank/DDBJ databases">
        <title>Butyricicoccus porcorum sp. nov. a butyrate-producing bacterium from the swine intestinal tract.</title>
        <authorList>
            <person name="Trachsel J."/>
            <person name="Humphrey S."/>
            <person name="Allen H.K."/>
        </authorList>
    </citation>
    <scope>NUCLEOTIDE SEQUENCE [LARGE SCALE GENOMIC DNA]</scope>
    <source>
        <strain evidence="8">BB10</strain>
    </source>
</reference>
<feature type="transmembrane region" description="Helical" evidence="6">
    <location>
        <begin position="392"/>
        <end position="415"/>
    </location>
</feature>
<dbReference type="InterPro" id="IPR004477">
    <property type="entry name" value="ComEC_N"/>
</dbReference>
<feature type="transmembrane region" description="Helical" evidence="6">
    <location>
        <begin position="363"/>
        <end position="386"/>
    </location>
</feature>